<dbReference type="RefSeq" id="WP_092385329.1">
    <property type="nucleotide sequence ID" value="NZ_LT629787.1"/>
</dbReference>
<dbReference type="EMBL" id="LT629787">
    <property type="protein sequence ID" value="SDU03052.1"/>
    <property type="molecule type" value="Genomic_DNA"/>
</dbReference>
<evidence type="ECO:0000313" key="1">
    <source>
        <dbReference type="EMBL" id="SDU03052.1"/>
    </source>
</evidence>
<reference evidence="2" key="1">
    <citation type="submission" date="2016-10" db="EMBL/GenBank/DDBJ databases">
        <authorList>
            <person name="Varghese N."/>
            <person name="Submissions S."/>
        </authorList>
    </citation>
    <scope>NUCLEOTIDE SEQUENCE [LARGE SCALE GENOMIC DNA]</scope>
    <source>
        <strain evidence="2">CECT 8338</strain>
    </source>
</reference>
<proteinExistence type="predicted"/>
<dbReference type="Gene3D" id="3.40.630.30">
    <property type="match status" value="1"/>
</dbReference>
<dbReference type="OrthoDB" id="9776898at2"/>
<gene>
    <name evidence="1" type="ORF">SAMN05216210_1331</name>
</gene>
<dbReference type="SUPFAM" id="SSF55729">
    <property type="entry name" value="Acyl-CoA N-acyltransferases (Nat)"/>
    <property type="match status" value="1"/>
</dbReference>
<organism evidence="1 2">
    <name type="scientific">Halopseudomonas salegens</name>
    <dbReference type="NCBI Taxonomy" id="1434072"/>
    <lineage>
        <taxon>Bacteria</taxon>
        <taxon>Pseudomonadati</taxon>
        <taxon>Pseudomonadota</taxon>
        <taxon>Gammaproteobacteria</taxon>
        <taxon>Pseudomonadales</taxon>
        <taxon>Pseudomonadaceae</taxon>
        <taxon>Halopseudomonas</taxon>
    </lineage>
</organism>
<dbReference type="Proteomes" id="UP000243924">
    <property type="component" value="Chromosome I"/>
</dbReference>
<dbReference type="PANTHER" id="PTHR47017">
    <property type="entry name" value="ACYL-COA"/>
    <property type="match status" value="1"/>
</dbReference>
<dbReference type="InterPro" id="IPR007434">
    <property type="entry name" value="FemAB-like"/>
</dbReference>
<dbReference type="PANTHER" id="PTHR47017:SF1">
    <property type="entry name" value="ACYL-COA"/>
    <property type="match status" value="1"/>
</dbReference>
<dbReference type="AlphaFoldDB" id="A0A1H2F6V5"/>
<accession>A0A1H2F6V5</accession>
<evidence type="ECO:0000313" key="2">
    <source>
        <dbReference type="Proteomes" id="UP000243924"/>
    </source>
</evidence>
<keyword evidence="2" id="KW-1185">Reference proteome</keyword>
<dbReference type="InterPro" id="IPR016181">
    <property type="entry name" value="Acyl_CoA_acyltransferase"/>
</dbReference>
<name>A0A1H2F6V5_9GAMM</name>
<protein>
    <submittedName>
        <fullName evidence="1">Uncharacterized protein</fullName>
    </submittedName>
</protein>
<dbReference type="Pfam" id="PF04339">
    <property type="entry name" value="FemAB_like"/>
    <property type="match status" value="1"/>
</dbReference>
<dbReference type="STRING" id="1434072.SAMN05216210_1331"/>
<sequence>MKIRQLDSLSQITPGAWNALLDSDYPFLQHGFLQALESSGSVAAATGWQPAHCVVESTDGELLAALPLYAKQHSYGEYVFDWQWAEAWERAGRPYYPKLLSAVPFSPVQGPRLLGTDAAAQHLLLATLENCLQNDQVSSLHLLFNTGNENAQLEAAGWLQRLGCQFHWFNRGYAEFDDFLAQCNSRKRKNFRKERQAVAEQGIEFYWRSGAELDAGHWEMFYPFYAATYYKRGQQPYLTPAFFTALTAAMPEQIHLLFACHQGREVAGALFLSDSDTLYGRYWGCLEEYDRLHFETCFYQGMQRCIELNLQRFDAGAQGEHKLIRGFEPVLTQSWHKLQSGLHEAVADFLLRERAGVQRYHQEAREVLPYRQSDHQNNSSTRA</sequence>